<organism evidence="3 4">
    <name type="scientific">Sporolactobacillus mangiferae</name>
    <dbReference type="NCBI Taxonomy" id="2940498"/>
    <lineage>
        <taxon>Bacteria</taxon>
        <taxon>Bacillati</taxon>
        <taxon>Bacillota</taxon>
        <taxon>Bacilli</taxon>
        <taxon>Bacillales</taxon>
        <taxon>Sporolactobacillaceae</taxon>
        <taxon>Sporolactobacillus</taxon>
    </lineage>
</organism>
<dbReference type="InterPro" id="IPR050902">
    <property type="entry name" value="ABC_Transporter_SBP"/>
</dbReference>
<comment type="similarity">
    <text evidence="1">Belongs to the bacterial solute-binding protein 8 family.</text>
</comment>
<dbReference type="Gene3D" id="1.20.58.2180">
    <property type="match status" value="1"/>
</dbReference>
<dbReference type="Pfam" id="PF01497">
    <property type="entry name" value="Peripla_BP_2"/>
    <property type="match status" value="1"/>
</dbReference>
<dbReference type="RefSeq" id="WP_249102321.1">
    <property type="nucleotide sequence ID" value="NZ_JAMAST010000016.1"/>
</dbReference>
<evidence type="ECO:0000313" key="4">
    <source>
        <dbReference type="Proteomes" id="UP001203004"/>
    </source>
</evidence>
<evidence type="ECO:0000259" key="2">
    <source>
        <dbReference type="PROSITE" id="PS50983"/>
    </source>
</evidence>
<evidence type="ECO:0000313" key="3">
    <source>
        <dbReference type="EMBL" id="MCL1632528.1"/>
    </source>
</evidence>
<dbReference type="PANTHER" id="PTHR30535">
    <property type="entry name" value="VITAMIN B12-BINDING PROTEIN"/>
    <property type="match status" value="1"/>
</dbReference>
<protein>
    <submittedName>
        <fullName evidence="3">ABC transporter substrate-binding protein</fullName>
    </submittedName>
</protein>
<dbReference type="SUPFAM" id="SSF53807">
    <property type="entry name" value="Helical backbone' metal receptor"/>
    <property type="match status" value="1"/>
</dbReference>
<accession>A0ABT0MCY4</accession>
<dbReference type="InterPro" id="IPR002491">
    <property type="entry name" value="ABC_transptr_periplasmic_BD"/>
</dbReference>
<dbReference type="PANTHER" id="PTHR30535:SF34">
    <property type="entry name" value="MOLYBDATE-BINDING PROTEIN MOLA"/>
    <property type="match status" value="1"/>
</dbReference>
<evidence type="ECO:0000256" key="1">
    <source>
        <dbReference type="ARBA" id="ARBA00008814"/>
    </source>
</evidence>
<dbReference type="Gene3D" id="3.40.50.1980">
    <property type="entry name" value="Nitrogenase molybdenum iron protein domain"/>
    <property type="match status" value="2"/>
</dbReference>
<keyword evidence="4" id="KW-1185">Reference proteome</keyword>
<sequence length="309" mass="34397">MPNNIRTIADAWPAHNEIVGMLGSADKIVATIDAKNQYPWLYRVFPGMNKAKIIFTKTTVNTDSLAQLKPDVLFSSTNPQLISKTKELGIPTVQLIFQNYNELQKVVTITAKILGGTAPAKAEKFNNYLTERLQKVKSITSKIPASKKPTVLHIESLKPLVIDGKDTIVDEWIKASGAKDAAGISGNQKPASVEQIIKWNPDIIVIGKSGLSNPNNVTASLNALYKDPQWSQISAVKKHKVLVNPMGVFLWDRYGMESALQFQWLAQELHPDQFKDVNMVTITQQFYKEFLNYDLTAAEANKILHAQNP</sequence>
<dbReference type="PROSITE" id="PS50983">
    <property type="entry name" value="FE_B12_PBP"/>
    <property type="match status" value="1"/>
</dbReference>
<proteinExistence type="inferred from homology"/>
<gene>
    <name evidence="3" type="ORF">M3N64_11425</name>
</gene>
<name>A0ABT0MCY4_9BACL</name>
<feature type="domain" description="Fe/B12 periplasmic-binding" evidence="2">
    <location>
        <begin position="7"/>
        <end position="273"/>
    </location>
</feature>
<comment type="caution">
    <text evidence="3">The sequence shown here is derived from an EMBL/GenBank/DDBJ whole genome shotgun (WGS) entry which is preliminary data.</text>
</comment>
<reference evidence="3 4" key="1">
    <citation type="submission" date="2022-05" db="EMBL/GenBank/DDBJ databases">
        <title>Sporolactobacillus sp nov CPB3-1, isolated from tree bark (Mangifera indica L.).</title>
        <authorList>
            <person name="Phuengjayaem S."/>
            <person name="Tanasupawat S."/>
        </authorList>
    </citation>
    <scope>NUCLEOTIDE SEQUENCE [LARGE SCALE GENOMIC DNA]</scope>
    <source>
        <strain evidence="3 4">CPB3-1</strain>
    </source>
</reference>
<dbReference type="Proteomes" id="UP001203004">
    <property type="component" value="Unassembled WGS sequence"/>
</dbReference>
<dbReference type="EMBL" id="JAMAST010000016">
    <property type="protein sequence ID" value="MCL1632528.1"/>
    <property type="molecule type" value="Genomic_DNA"/>
</dbReference>